<dbReference type="AlphaFoldDB" id="C5A2I2"/>
<dbReference type="SUPFAM" id="SSF51366">
    <property type="entry name" value="Ribulose-phoshate binding barrel"/>
    <property type="match status" value="1"/>
</dbReference>
<dbReference type="CDD" id="cd04722">
    <property type="entry name" value="TIM_phosphate_binding"/>
    <property type="match status" value="1"/>
</dbReference>
<dbReference type="PATRIC" id="fig|593117.10.peg.2108"/>
<keyword evidence="3" id="KW-1185">Reference proteome</keyword>
<dbReference type="InterPro" id="IPR005137">
    <property type="entry name" value="BtpA"/>
</dbReference>
<dbReference type="Proteomes" id="UP000001488">
    <property type="component" value="Chromosome"/>
</dbReference>
<protein>
    <submittedName>
        <fullName evidence="2">BtpA family protein (BtpA)</fullName>
    </submittedName>
</protein>
<evidence type="ECO:0000256" key="1">
    <source>
        <dbReference type="ARBA" id="ARBA00006007"/>
    </source>
</evidence>
<dbReference type="PANTHER" id="PTHR21381:SF3">
    <property type="entry name" value="SGC REGION PROTEIN SGCQ-RELATED"/>
    <property type="match status" value="1"/>
</dbReference>
<dbReference type="EMBL" id="CP001398">
    <property type="protein sequence ID" value="ACS34601.1"/>
    <property type="molecule type" value="Genomic_DNA"/>
</dbReference>
<dbReference type="STRING" id="593117.TGAM_2099"/>
<dbReference type="InterPro" id="IPR011060">
    <property type="entry name" value="RibuloseP-bd_barrel"/>
</dbReference>
<dbReference type="eggNOG" id="arCOG01982">
    <property type="taxonomic scope" value="Archaea"/>
</dbReference>
<dbReference type="HOGENOM" id="CLU_075239_1_0_2"/>
<gene>
    <name evidence="2" type="primary">btpA</name>
    <name evidence="2" type="ordered locus">TGAM_2099</name>
</gene>
<evidence type="ECO:0000313" key="3">
    <source>
        <dbReference type="Proteomes" id="UP000001488"/>
    </source>
</evidence>
<dbReference type="PaxDb" id="593117-TGAM_2099"/>
<dbReference type="Pfam" id="PF03437">
    <property type="entry name" value="BtpA"/>
    <property type="match status" value="1"/>
</dbReference>
<sequence>MANRTLSSGSRCLLTDFGSSGFSTTPISFTYQLHWVIILYHSFLSTVLINVQCEPLTGDSMDFERKPLIGMVHLKPLPGSYLYDGNLEGIIELAVKDAKTLEGAGFDAIMIENFGDVPFPKYVGKTTVAAFTAVAKAVRDEVSVPVGINVLRNDGIAAYSIAYAIKADFIRVNVLSGVAYTDQGIIEGIAHELAKLRKLLPSKIQIFADVHVKHAVHFFDFEDAIRDTVERGLADAVVVSGRSTGKPVDLENLALAKRISPVPVIVGSGTTYDNLPELWRYADAFIVGTWLKRDGKVENEVSPERARKLVELAEKLRKSS</sequence>
<dbReference type="KEGG" id="tga:TGAM_2099"/>
<name>C5A2I2_THEGJ</name>
<dbReference type="PANTHER" id="PTHR21381">
    <property type="entry name" value="ZGC:162297"/>
    <property type="match status" value="1"/>
</dbReference>
<accession>C5A2I2</accession>
<proteinExistence type="inferred from homology"/>
<comment type="similarity">
    <text evidence="1">Belongs to the BtpA family.</text>
</comment>
<reference evidence="2 3" key="1">
    <citation type="journal article" date="2007" name="Genome Biol.">
        <title>Genome analysis and genome-wide proteomics of Thermococcus gammatolerans, the most radioresistant organism known amongst the Archaea.</title>
        <authorList>
            <person name="Zivanovic Y."/>
            <person name="Armengaud J."/>
            <person name="Lagorce A."/>
            <person name="Leplat C."/>
            <person name="Guerin P."/>
            <person name="Dutertre M."/>
            <person name="Anthouard V."/>
            <person name="Forterre P."/>
            <person name="Wincker P."/>
            <person name="Confalonieri F."/>
        </authorList>
    </citation>
    <scope>NUCLEOTIDE SEQUENCE [LARGE SCALE GENOMIC DNA]</scope>
    <source>
        <strain evidence="3">DSM 15229 / JCM 11827 / EJ3</strain>
    </source>
</reference>
<dbReference type="NCBIfam" id="TIGR00259">
    <property type="entry name" value="thylakoid_BtpA"/>
    <property type="match status" value="1"/>
</dbReference>
<evidence type="ECO:0000313" key="2">
    <source>
        <dbReference type="EMBL" id="ACS34601.1"/>
    </source>
</evidence>
<organism evidence="2 3">
    <name type="scientific">Thermococcus gammatolerans (strain DSM 15229 / JCM 11827 / EJ3)</name>
    <dbReference type="NCBI Taxonomy" id="593117"/>
    <lineage>
        <taxon>Archaea</taxon>
        <taxon>Methanobacteriati</taxon>
        <taxon>Methanobacteriota</taxon>
        <taxon>Thermococci</taxon>
        <taxon>Thermococcales</taxon>
        <taxon>Thermococcaceae</taxon>
        <taxon>Thermococcus</taxon>
    </lineage>
</organism>
<dbReference type="PIRSF" id="PIRSF005956">
    <property type="entry name" value="BtpA"/>
    <property type="match status" value="1"/>
</dbReference>